<organism evidence="2 3">
    <name type="scientific">Zhongshania marina</name>
    <dbReference type="NCBI Taxonomy" id="2304603"/>
    <lineage>
        <taxon>Bacteria</taxon>
        <taxon>Pseudomonadati</taxon>
        <taxon>Pseudomonadota</taxon>
        <taxon>Gammaproteobacteria</taxon>
        <taxon>Cellvibrionales</taxon>
        <taxon>Spongiibacteraceae</taxon>
        <taxon>Zhongshania</taxon>
    </lineage>
</organism>
<dbReference type="Gene3D" id="2.60.40.4380">
    <property type="entry name" value="Translational regulator CsrA"/>
    <property type="match status" value="1"/>
</dbReference>
<reference evidence="2" key="1">
    <citation type="submission" date="2018-01" db="EMBL/GenBank/DDBJ databases">
        <authorList>
            <person name="Yu X.-D."/>
        </authorList>
    </citation>
    <scope>NUCLEOTIDE SEQUENCE</scope>
    <source>
        <strain evidence="2">ZX-21</strain>
    </source>
</reference>
<sequence>MLVLTVRVGDSIYIDDNTVITVLDRWLDEVDLQIDTDQVITIDDRHLTNSPATNLTPKCQT</sequence>
<proteinExistence type="predicted"/>
<evidence type="ECO:0000313" key="3">
    <source>
        <dbReference type="Proteomes" id="UP000237222"/>
    </source>
</evidence>
<comment type="caution">
    <text evidence="2">The sequence shown here is derived from an EMBL/GenBank/DDBJ whole genome shotgun (WGS) entry which is preliminary data.</text>
</comment>
<dbReference type="InterPro" id="IPR003751">
    <property type="entry name" value="CsrA"/>
</dbReference>
<dbReference type="Proteomes" id="UP000237222">
    <property type="component" value="Unassembled WGS sequence"/>
</dbReference>
<dbReference type="AlphaFoldDB" id="A0A2S4HGE5"/>
<accession>A0A2S4HGE5</accession>
<dbReference type="EMBL" id="PQGG01000019">
    <property type="protein sequence ID" value="POP53053.1"/>
    <property type="molecule type" value="Genomic_DNA"/>
</dbReference>
<name>A0A2S4HGE5_9GAMM</name>
<dbReference type="GO" id="GO:0006109">
    <property type="term" value="P:regulation of carbohydrate metabolic process"/>
    <property type="evidence" value="ECO:0007669"/>
    <property type="project" value="InterPro"/>
</dbReference>
<gene>
    <name evidence="2" type="ORF">C0068_08150</name>
</gene>
<evidence type="ECO:0000256" key="1">
    <source>
        <dbReference type="ARBA" id="ARBA00023159"/>
    </source>
</evidence>
<dbReference type="Pfam" id="PF02599">
    <property type="entry name" value="CsrA"/>
    <property type="match status" value="1"/>
</dbReference>
<dbReference type="SUPFAM" id="SSF117130">
    <property type="entry name" value="CsrA-like"/>
    <property type="match status" value="1"/>
</dbReference>
<protein>
    <recommendedName>
        <fullName evidence="4">Carbon storage regulator</fullName>
    </recommendedName>
</protein>
<dbReference type="GO" id="GO:0006402">
    <property type="term" value="P:mRNA catabolic process"/>
    <property type="evidence" value="ECO:0007669"/>
    <property type="project" value="InterPro"/>
</dbReference>
<dbReference type="RefSeq" id="WP_103683994.1">
    <property type="nucleotide sequence ID" value="NZ_PQGG01000019.1"/>
</dbReference>
<evidence type="ECO:0000313" key="2">
    <source>
        <dbReference type="EMBL" id="POP53053.1"/>
    </source>
</evidence>
<evidence type="ECO:0008006" key="4">
    <source>
        <dbReference type="Google" id="ProtNLM"/>
    </source>
</evidence>
<dbReference type="GO" id="GO:0003723">
    <property type="term" value="F:RNA binding"/>
    <property type="evidence" value="ECO:0007669"/>
    <property type="project" value="InterPro"/>
</dbReference>
<dbReference type="InterPro" id="IPR036107">
    <property type="entry name" value="CsrA_sf"/>
</dbReference>
<keyword evidence="1" id="KW-0010">Activator</keyword>